<dbReference type="SUPFAM" id="SSF53300">
    <property type="entry name" value="vWA-like"/>
    <property type="match status" value="1"/>
</dbReference>
<gene>
    <name evidence="2" type="ORF">Cygsa01_00179</name>
</gene>
<evidence type="ECO:0000313" key="2">
    <source>
        <dbReference type="EMBL" id="XAI71225.1"/>
    </source>
</evidence>
<name>A0AAU6W3J2_9VIRU</name>
<evidence type="ECO:0000259" key="1">
    <source>
        <dbReference type="Pfam" id="PF10138"/>
    </source>
</evidence>
<reference evidence="2" key="1">
    <citation type="journal article" date="2024" name="J. Gen. Virol.">
        <title>Novel phages of Pseudomonas syringae unveil numerous potential auxiliary metabolic genes.</title>
        <authorList>
            <person name="Feltin C."/>
            <person name="Garneau J.R."/>
            <person name="Morris C.E."/>
            <person name="Berard A."/>
            <person name="Torres-Barcelo C."/>
        </authorList>
    </citation>
    <scope>NUCLEOTIDE SEQUENCE</scope>
</reference>
<protein>
    <submittedName>
        <fullName evidence="2">von Willebrand factor type A domain protein</fullName>
    </submittedName>
</protein>
<dbReference type="Pfam" id="PF10138">
    <property type="entry name" value="vWA-TerF-like"/>
    <property type="match status" value="1"/>
</dbReference>
<proteinExistence type="predicted"/>
<accession>A0AAU6W3J2</accession>
<dbReference type="InterPro" id="IPR036465">
    <property type="entry name" value="vWFA_dom_sf"/>
</dbReference>
<organism evidence="2">
    <name type="scientific">Pseudomonas phage Cygsa01</name>
    <dbReference type="NCBI Taxonomy" id="3138529"/>
    <lineage>
        <taxon>Viruses</taxon>
    </lineage>
</organism>
<dbReference type="Gene3D" id="3.40.50.410">
    <property type="entry name" value="von Willebrand factor, type A domain"/>
    <property type="match status" value="1"/>
</dbReference>
<sequence>MTALILDLEKAKDMLILDLEKAGVLEIPTMEVRLAMDFSTSMQEEYANGYVSNTVDLFLGAALAFDDNETLDVGFFNSDFTVTEQATAKDVGRYLQRVGRTRPSGGTNYAPIIHGFETRQGTQKVPEAVQKPVGILGRLFGGTKKLLDVVNEGGVSPYKAYVGVITDGDNMDPTQFEQALRGTSGDTFFQFFAIGNQVRLEYLTRIAAQYPHVAFAHIPEPHKQTTGSFYELIANPKLAAWING</sequence>
<feature type="domain" description="vWA found in TerF C terminus" evidence="1">
    <location>
        <begin position="30"/>
        <end position="198"/>
    </location>
</feature>
<dbReference type="InterPro" id="IPR019303">
    <property type="entry name" value="vWA_TerF_C"/>
</dbReference>
<dbReference type="EMBL" id="PP179332">
    <property type="protein sequence ID" value="XAI71225.1"/>
    <property type="molecule type" value="Genomic_DNA"/>
</dbReference>